<feature type="coiled-coil region" evidence="3">
    <location>
        <begin position="105"/>
        <end position="132"/>
    </location>
</feature>
<sequence length="307" mass="35044">MEPFSTIDFTPTSEFTFQRTTGLFNERQVMELNPDYMDVGKLNMSLSSLVYGDIRTFVCSKNTPNWAVKLCQVQQYFAQYLLYTTSQCETYLRELVTPHTDPNLAISLQQEIERLRTEIKRTQQKHETENMMYRLMSVRPDVVEALPTCLHCGKMFGAYEFLLAHHKRRHPGYPDPKPPVPSFAPLPRPCQCCIHEDKPAVPAIPKPTSAEIGLSASSEPPPPVVPEAPKEEYLMPQYVESDIFAEGGELKTPPDGQGHISFDSHMSEYYHNLQKRVRLQNTAIDNKYKELRQQYASGISSTSTSIF</sequence>
<protein>
    <recommendedName>
        <fullName evidence="4">C2H2-type domain-containing protein</fullName>
    </recommendedName>
</protein>
<feature type="domain" description="C2H2-type" evidence="4">
    <location>
        <begin position="147"/>
        <end position="175"/>
    </location>
</feature>
<proteinExistence type="predicted"/>
<evidence type="ECO:0000313" key="6">
    <source>
        <dbReference type="Proteomes" id="UP000070089"/>
    </source>
</evidence>
<dbReference type="PROSITE" id="PS00028">
    <property type="entry name" value="ZINC_FINGER_C2H2_1"/>
    <property type="match status" value="1"/>
</dbReference>
<dbReference type="AlphaFoldDB" id="A0A132NTV1"/>
<dbReference type="GO" id="GO:0008270">
    <property type="term" value="F:zinc ion binding"/>
    <property type="evidence" value="ECO:0007669"/>
    <property type="project" value="UniProtKB-KW"/>
</dbReference>
<dbReference type="InterPro" id="IPR013087">
    <property type="entry name" value="Znf_C2H2_type"/>
</dbReference>
<evidence type="ECO:0000259" key="4">
    <source>
        <dbReference type="PROSITE" id="PS50157"/>
    </source>
</evidence>
<dbReference type="PANTHER" id="PTHR21502">
    <property type="entry name" value="ZINC FINGER PROTEIN DZIP1"/>
    <property type="match status" value="1"/>
</dbReference>
<accession>A0A132NTV1</accession>
<organism evidence="5 6">
    <name type="scientific">Giardia duodenalis assemblage B</name>
    <dbReference type="NCBI Taxonomy" id="1394984"/>
    <lineage>
        <taxon>Eukaryota</taxon>
        <taxon>Metamonada</taxon>
        <taxon>Diplomonadida</taxon>
        <taxon>Hexamitidae</taxon>
        <taxon>Giardiinae</taxon>
        <taxon>Giardia</taxon>
    </lineage>
</organism>
<dbReference type="PANTHER" id="PTHR21502:SF3">
    <property type="entry name" value="CILIUM ASSEMBLY PROTEIN DZIP1L"/>
    <property type="match status" value="1"/>
</dbReference>
<dbReference type="Proteomes" id="UP000070089">
    <property type="component" value="Unassembled WGS sequence"/>
</dbReference>
<keyword evidence="2" id="KW-0863">Zinc-finger</keyword>
<dbReference type="VEuPathDB" id="GiardiaDB:QR46_2501"/>
<evidence type="ECO:0000313" key="5">
    <source>
        <dbReference type="EMBL" id="KWX13485.1"/>
    </source>
</evidence>
<dbReference type="PROSITE" id="PS50157">
    <property type="entry name" value="ZINC_FINGER_C2H2_2"/>
    <property type="match status" value="1"/>
</dbReference>
<keyword evidence="2" id="KW-0862">Zinc</keyword>
<name>A0A132NTV1_GIAIN</name>
<gene>
    <name evidence="5" type="ORF">QR46_2501</name>
</gene>
<dbReference type="InterPro" id="IPR051241">
    <property type="entry name" value="DZIP_RILPL"/>
</dbReference>
<dbReference type="OrthoDB" id="10249975at2759"/>
<keyword evidence="2" id="KW-0479">Metal-binding</keyword>
<reference evidence="5 6" key="1">
    <citation type="journal article" date="2015" name="Mol. Biochem. Parasitol.">
        <title>Identification of polymorphic genes for use in assemblage B genotyping assays through comparative genomics of multiple assemblage B Giardia duodenalis isolates.</title>
        <authorList>
            <person name="Wielinga C."/>
            <person name="Thompson R.C."/>
            <person name="Monis P."/>
            <person name="Ryan U."/>
        </authorList>
    </citation>
    <scope>NUCLEOTIDE SEQUENCE [LARGE SCALE GENOMIC DNA]</scope>
    <source>
        <strain evidence="5 6">BAH15c1</strain>
    </source>
</reference>
<comment type="caution">
    <text evidence="5">The sequence shown here is derived from an EMBL/GenBank/DDBJ whole genome shotgun (WGS) entry which is preliminary data.</text>
</comment>
<evidence type="ECO:0000256" key="2">
    <source>
        <dbReference type="PROSITE-ProRule" id="PRU00042"/>
    </source>
</evidence>
<dbReference type="EMBL" id="JXTI01000067">
    <property type="protein sequence ID" value="KWX13485.1"/>
    <property type="molecule type" value="Genomic_DNA"/>
</dbReference>
<evidence type="ECO:0000256" key="1">
    <source>
        <dbReference type="ARBA" id="ARBA00023054"/>
    </source>
</evidence>
<dbReference type="GO" id="GO:0005737">
    <property type="term" value="C:cytoplasm"/>
    <property type="evidence" value="ECO:0007669"/>
    <property type="project" value="TreeGrafter"/>
</dbReference>
<keyword evidence="1 3" id="KW-0175">Coiled coil</keyword>
<evidence type="ECO:0000256" key="3">
    <source>
        <dbReference type="SAM" id="Coils"/>
    </source>
</evidence>